<dbReference type="RefSeq" id="WP_135836907.1">
    <property type="nucleotide sequence ID" value="NZ_SRPE01000016.1"/>
</dbReference>
<dbReference type="EMBL" id="SRPE01000016">
    <property type="protein sequence ID" value="TGN21918.1"/>
    <property type="molecule type" value="Genomic_DNA"/>
</dbReference>
<evidence type="ECO:0000313" key="1">
    <source>
        <dbReference type="EMBL" id="TGN21918.1"/>
    </source>
</evidence>
<organism evidence="1 2">
    <name type="scientific">Empedobacter tilapiae</name>
    <dbReference type="NCBI Taxonomy" id="2491114"/>
    <lineage>
        <taxon>Bacteria</taxon>
        <taxon>Pseudomonadati</taxon>
        <taxon>Bacteroidota</taxon>
        <taxon>Flavobacteriia</taxon>
        <taxon>Flavobacteriales</taxon>
        <taxon>Weeksellaceae</taxon>
        <taxon>Empedobacter</taxon>
    </lineage>
</organism>
<proteinExistence type="predicted"/>
<reference evidence="1 2" key="1">
    <citation type="submission" date="2019-03" db="EMBL/GenBank/DDBJ databases">
        <title>Empedobacter tilapiae sp. nov., isolated from an intestine of Nile tilapia Oreochromis niloticus.</title>
        <authorList>
            <person name="Kim Y.-O."/>
            <person name="Yoon J.-H."/>
        </authorList>
    </citation>
    <scope>NUCLEOTIDE SEQUENCE [LARGE SCALE GENOMIC DNA]</scope>
    <source>
        <strain evidence="1 2">MRS2</strain>
    </source>
</reference>
<dbReference type="AlphaFoldDB" id="A0A4Z1AWG9"/>
<evidence type="ECO:0000313" key="2">
    <source>
        <dbReference type="Proteomes" id="UP000297998"/>
    </source>
</evidence>
<dbReference type="Proteomes" id="UP000297998">
    <property type="component" value="Unassembled WGS sequence"/>
</dbReference>
<accession>A0A4Z1AWG9</accession>
<keyword evidence="2" id="KW-1185">Reference proteome</keyword>
<gene>
    <name evidence="1" type="ORF">E4J94_16620</name>
</gene>
<name>A0A4Z1AWG9_9FLAO</name>
<protein>
    <recommendedName>
        <fullName evidence="3">RHS repeat-associated core domain-containing protein</fullName>
    </recommendedName>
</protein>
<dbReference type="OrthoDB" id="2972467at2"/>
<comment type="caution">
    <text evidence="1">The sequence shown here is derived from an EMBL/GenBank/DDBJ whole genome shotgun (WGS) entry which is preliminary data.</text>
</comment>
<evidence type="ECO:0008006" key="3">
    <source>
        <dbReference type="Google" id="ProtNLM"/>
    </source>
</evidence>
<sequence length="60" mass="6607">MLSNAEGTYYINGFQYSLAAGKGNQSILQFFPTTEGYVNAITAGTVVYNYVYNLTDHLDS</sequence>